<keyword evidence="3" id="KW-1185">Reference proteome</keyword>
<dbReference type="OrthoDB" id="9794157at2"/>
<accession>A0A1S2VIT1</accession>
<proteinExistence type="predicted"/>
<organism evidence="2 3">
    <name type="scientific">Arsenicibacter rosenii</name>
    <dbReference type="NCBI Taxonomy" id="1750698"/>
    <lineage>
        <taxon>Bacteria</taxon>
        <taxon>Pseudomonadati</taxon>
        <taxon>Bacteroidota</taxon>
        <taxon>Cytophagia</taxon>
        <taxon>Cytophagales</taxon>
        <taxon>Spirosomataceae</taxon>
        <taxon>Arsenicibacter</taxon>
    </lineage>
</organism>
<dbReference type="InterPro" id="IPR037171">
    <property type="entry name" value="NagB/RpiA_transferase-like"/>
</dbReference>
<dbReference type="InterPro" id="IPR024185">
    <property type="entry name" value="FTHF_cligase-like_sf"/>
</dbReference>
<dbReference type="InterPro" id="IPR003741">
    <property type="entry name" value="LUD_dom"/>
</dbReference>
<reference evidence="2 3" key="1">
    <citation type="submission" date="2016-10" db="EMBL/GenBank/DDBJ databases">
        <title>Arsenicibacter rosenii gen. nov., sp. nov., an efficient arsenic-methylating bacterium isolated from an arsenic-contaminated paddy soil.</title>
        <authorList>
            <person name="Huang K."/>
        </authorList>
    </citation>
    <scope>NUCLEOTIDE SEQUENCE [LARGE SCALE GENOMIC DNA]</scope>
    <source>
        <strain evidence="2 3">SM-1</strain>
    </source>
</reference>
<evidence type="ECO:0000313" key="2">
    <source>
        <dbReference type="EMBL" id="OIN58126.1"/>
    </source>
</evidence>
<protein>
    <recommendedName>
        <fullName evidence="1">LUD domain-containing protein</fullName>
    </recommendedName>
</protein>
<dbReference type="PANTHER" id="PTHR43682">
    <property type="entry name" value="LACTATE UTILIZATION PROTEIN C"/>
    <property type="match status" value="1"/>
</dbReference>
<dbReference type="EMBL" id="MORL01000008">
    <property type="protein sequence ID" value="OIN58126.1"/>
    <property type="molecule type" value="Genomic_DNA"/>
</dbReference>
<dbReference type="AlphaFoldDB" id="A0A1S2VIT1"/>
<evidence type="ECO:0000259" key="1">
    <source>
        <dbReference type="Pfam" id="PF02589"/>
    </source>
</evidence>
<feature type="domain" description="LUD" evidence="1">
    <location>
        <begin position="84"/>
        <end position="193"/>
    </location>
</feature>
<dbReference type="RefSeq" id="WP_071504276.1">
    <property type="nucleotide sequence ID" value="NZ_MORL01000008.1"/>
</dbReference>
<dbReference type="SUPFAM" id="SSF100950">
    <property type="entry name" value="NagB/RpiA/CoA transferase-like"/>
    <property type="match status" value="1"/>
</dbReference>
<evidence type="ECO:0000313" key="3">
    <source>
        <dbReference type="Proteomes" id="UP000181790"/>
    </source>
</evidence>
<dbReference type="Pfam" id="PF02589">
    <property type="entry name" value="LUD_dom"/>
    <property type="match status" value="1"/>
</dbReference>
<dbReference type="Proteomes" id="UP000181790">
    <property type="component" value="Unassembled WGS sequence"/>
</dbReference>
<sequence>MSVRDSILAKIRSNNLTELPLPEIPFFNDGRTDLLARYKTVLTSIGGTPRELAEAETLEDLIREVYPDAERIASSVPLAGIPLVTISDETDKATLEAMDVAILKGEFAVAENAAIWVPEANMLNRALPFISQHLVLLVEKDKLVLNMHEAYEHIDTESLSYGVFIAGPSKTADIEQSLVIGAHGARSLVVVFL</sequence>
<dbReference type="PANTHER" id="PTHR43682:SF1">
    <property type="entry name" value="LACTATE UTILIZATION PROTEIN C"/>
    <property type="match status" value="1"/>
</dbReference>
<name>A0A1S2VIT1_9BACT</name>
<gene>
    <name evidence="2" type="ORF">BLX24_16535</name>
</gene>
<comment type="caution">
    <text evidence="2">The sequence shown here is derived from an EMBL/GenBank/DDBJ whole genome shotgun (WGS) entry which is preliminary data.</text>
</comment>
<dbReference type="Gene3D" id="3.40.50.10420">
    <property type="entry name" value="NagB/RpiA/CoA transferase-like"/>
    <property type="match status" value="1"/>
</dbReference>